<sequence>MHTDPTTDPAQSLREHGLRVTKQRVSVMAALVATPHSGADTVIGAVRADVGQVSTQAVYDVLNTLTDRGIVRRIQPAGSSARYELRVGDNHHHLVCRGCGAVVDVDCATGAAPCLDPSDLDRHAPGFVVDEAEVTFWGLCDTCSTRSTVT</sequence>
<protein>
    <submittedName>
        <fullName evidence="5">Transcriptional repressor</fullName>
    </submittedName>
</protein>
<accession>A0A975T0Z5</accession>
<organism evidence="5 6">
    <name type="scientific">Nocardioides panacis</name>
    <dbReference type="NCBI Taxonomy" id="2849501"/>
    <lineage>
        <taxon>Bacteria</taxon>
        <taxon>Bacillati</taxon>
        <taxon>Actinomycetota</taxon>
        <taxon>Actinomycetes</taxon>
        <taxon>Propionibacteriales</taxon>
        <taxon>Nocardioidaceae</taxon>
        <taxon>Nocardioides</taxon>
    </lineage>
</organism>
<feature type="binding site" evidence="4">
    <location>
        <position position="143"/>
    </location>
    <ligand>
        <name>Zn(2+)</name>
        <dbReference type="ChEBI" id="CHEBI:29105"/>
    </ligand>
</feature>
<dbReference type="GO" id="GO:0005737">
    <property type="term" value="C:cytoplasm"/>
    <property type="evidence" value="ECO:0007669"/>
    <property type="project" value="UniProtKB-SubCell"/>
</dbReference>
<evidence type="ECO:0000256" key="2">
    <source>
        <dbReference type="ARBA" id="ARBA00022490"/>
    </source>
</evidence>
<evidence type="ECO:0000313" key="5">
    <source>
        <dbReference type="EMBL" id="QWZ09625.1"/>
    </source>
</evidence>
<dbReference type="AlphaFoldDB" id="A0A975T0Z5"/>
<dbReference type="Pfam" id="PF01475">
    <property type="entry name" value="FUR"/>
    <property type="match status" value="1"/>
</dbReference>
<evidence type="ECO:0000256" key="3">
    <source>
        <dbReference type="ARBA" id="ARBA00022723"/>
    </source>
</evidence>
<dbReference type="PANTHER" id="PTHR33202:SF18">
    <property type="entry name" value="TRANSCRIPTIONAL REGULATOR FURA"/>
    <property type="match status" value="1"/>
</dbReference>
<dbReference type="EMBL" id="CP077062">
    <property type="protein sequence ID" value="QWZ09625.1"/>
    <property type="molecule type" value="Genomic_DNA"/>
</dbReference>
<dbReference type="GO" id="GO:1900376">
    <property type="term" value="P:regulation of secondary metabolite biosynthetic process"/>
    <property type="evidence" value="ECO:0007669"/>
    <property type="project" value="TreeGrafter"/>
</dbReference>
<dbReference type="CDD" id="cd07153">
    <property type="entry name" value="Fur_like"/>
    <property type="match status" value="1"/>
</dbReference>
<feature type="binding site" evidence="4">
    <location>
        <position position="96"/>
    </location>
    <ligand>
        <name>Zn(2+)</name>
        <dbReference type="ChEBI" id="CHEBI:29105"/>
    </ligand>
</feature>
<evidence type="ECO:0000313" key="6">
    <source>
        <dbReference type="Proteomes" id="UP000683575"/>
    </source>
</evidence>
<dbReference type="RefSeq" id="WP_216941471.1">
    <property type="nucleotide sequence ID" value="NZ_CP077062.1"/>
</dbReference>
<keyword evidence="2" id="KW-0963">Cytoplasm</keyword>
<comment type="subcellular location">
    <subcellularLocation>
        <location evidence="1">Cytoplasm</location>
    </subcellularLocation>
</comment>
<keyword evidence="3 4" id="KW-0479">Metal-binding</keyword>
<dbReference type="InterPro" id="IPR002481">
    <property type="entry name" value="FUR"/>
</dbReference>
<feature type="binding site" evidence="4">
    <location>
        <position position="99"/>
    </location>
    <ligand>
        <name>Zn(2+)</name>
        <dbReference type="ChEBI" id="CHEBI:29105"/>
    </ligand>
</feature>
<dbReference type="GO" id="GO:0000976">
    <property type="term" value="F:transcription cis-regulatory region binding"/>
    <property type="evidence" value="ECO:0007669"/>
    <property type="project" value="TreeGrafter"/>
</dbReference>
<proteinExistence type="predicted"/>
<comment type="cofactor">
    <cofactor evidence="4">
        <name>Zn(2+)</name>
        <dbReference type="ChEBI" id="CHEBI:29105"/>
    </cofactor>
    <text evidence="4">Binds 1 zinc ion per subunit.</text>
</comment>
<keyword evidence="4" id="KW-0862">Zinc</keyword>
<reference evidence="5" key="1">
    <citation type="submission" date="2021-06" db="EMBL/GenBank/DDBJ databases">
        <title>Complete genome sequence of Nocardioides sp. G188.</title>
        <authorList>
            <person name="Im W.-T."/>
        </authorList>
    </citation>
    <scope>NUCLEOTIDE SEQUENCE</scope>
    <source>
        <strain evidence="5">G188</strain>
    </source>
</reference>
<feature type="binding site" evidence="4">
    <location>
        <position position="140"/>
    </location>
    <ligand>
        <name>Zn(2+)</name>
        <dbReference type="ChEBI" id="CHEBI:29105"/>
    </ligand>
</feature>
<gene>
    <name evidence="5" type="ORF">KRR39_07740</name>
</gene>
<name>A0A975T0Z5_9ACTN</name>
<dbReference type="GO" id="GO:0003700">
    <property type="term" value="F:DNA-binding transcription factor activity"/>
    <property type="evidence" value="ECO:0007669"/>
    <property type="project" value="InterPro"/>
</dbReference>
<evidence type="ECO:0000256" key="1">
    <source>
        <dbReference type="ARBA" id="ARBA00004496"/>
    </source>
</evidence>
<dbReference type="KEGG" id="nps:KRR39_07740"/>
<dbReference type="PANTHER" id="PTHR33202">
    <property type="entry name" value="ZINC UPTAKE REGULATION PROTEIN"/>
    <property type="match status" value="1"/>
</dbReference>
<keyword evidence="6" id="KW-1185">Reference proteome</keyword>
<dbReference type="Proteomes" id="UP000683575">
    <property type="component" value="Chromosome"/>
</dbReference>
<dbReference type="GO" id="GO:0045892">
    <property type="term" value="P:negative regulation of DNA-templated transcription"/>
    <property type="evidence" value="ECO:0007669"/>
    <property type="project" value="TreeGrafter"/>
</dbReference>
<evidence type="ECO:0000256" key="4">
    <source>
        <dbReference type="PIRSR" id="PIRSR602481-1"/>
    </source>
</evidence>
<dbReference type="GO" id="GO:0008270">
    <property type="term" value="F:zinc ion binding"/>
    <property type="evidence" value="ECO:0007669"/>
    <property type="project" value="TreeGrafter"/>
</dbReference>